<evidence type="ECO:0000256" key="1">
    <source>
        <dbReference type="SAM" id="MobiDB-lite"/>
    </source>
</evidence>
<dbReference type="AlphaFoldDB" id="A0A9R0GLB5"/>
<feature type="region of interest" description="Disordered" evidence="1">
    <location>
        <begin position="1"/>
        <end position="94"/>
    </location>
</feature>
<accession>A0A9R0GLB5</accession>
<comment type="caution">
    <text evidence="2">The sequence shown here is derived from an EMBL/GenBank/DDBJ whole genome shotgun (WGS) entry which is preliminary data.</text>
</comment>
<gene>
    <name evidence="2" type="ORF">CFC21_112760</name>
</gene>
<protein>
    <submittedName>
        <fullName evidence="2">Uncharacterized protein</fullName>
    </submittedName>
</protein>
<organism evidence="2 3">
    <name type="scientific">Triticum aestivum</name>
    <name type="common">Wheat</name>
    <dbReference type="NCBI Taxonomy" id="4565"/>
    <lineage>
        <taxon>Eukaryota</taxon>
        <taxon>Viridiplantae</taxon>
        <taxon>Streptophyta</taxon>
        <taxon>Embryophyta</taxon>
        <taxon>Tracheophyta</taxon>
        <taxon>Spermatophyta</taxon>
        <taxon>Magnoliopsida</taxon>
        <taxon>Liliopsida</taxon>
        <taxon>Poales</taxon>
        <taxon>Poaceae</taxon>
        <taxon>BOP clade</taxon>
        <taxon>Pooideae</taxon>
        <taxon>Triticodae</taxon>
        <taxon>Triticeae</taxon>
        <taxon>Triticinae</taxon>
        <taxon>Triticum</taxon>
    </lineage>
</organism>
<dbReference type="Proteomes" id="UP000815260">
    <property type="component" value="Unassembled WGS sequence"/>
</dbReference>
<reference evidence="2" key="1">
    <citation type="journal article" date="2017" name="Gigascience">
        <title>The first near-complete assembly of the hexaploid bread wheat genome, Triticum aestivum.</title>
        <authorList>
            <person name="Zimin A.V."/>
            <person name="Puiu D."/>
            <person name="Hall R."/>
            <person name="Kingan S."/>
            <person name="Clavijo B.J."/>
            <person name="Salzberg S.L."/>
        </authorList>
    </citation>
    <scope>NUCLEOTIDE SEQUENCE</scope>
    <source>
        <tissue evidence="2">Leaf</tissue>
    </source>
</reference>
<reference evidence="2" key="2">
    <citation type="submission" date="2020-03" db="EMBL/GenBank/DDBJ databases">
        <title>The second near-complete assembly of the hexaploid bread wheat (Triticum aestivum) genome.</title>
        <authorList>
            <person name="Zimin A.V."/>
            <person name="Puiu D."/>
            <person name="Shumante A."/>
            <person name="Alonge M."/>
            <person name="Salzberg S.L."/>
        </authorList>
    </citation>
    <scope>NUCLEOTIDE SEQUENCE</scope>
    <source>
        <tissue evidence="2">Leaf</tissue>
    </source>
</reference>
<feature type="non-terminal residue" evidence="2">
    <location>
        <position position="135"/>
    </location>
</feature>
<evidence type="ECO:0000313" key="3">
    <source>
        <dbReference type="Proteomes" id="UP000815260"/>
    </source>
</evidence>
<evidence type="ECO:0000313" key="2">
    <source>
        <dbReference type="EMBL" id="MBC2900007.1"/>
    </source>
</evidence>
<feature type="compositionally biased region" description="Low complexity" evidence="1">
    <location>
        <begin position="29"/>
        <end position="48"/>
    </location>
</feature>
<sequence length="135" mass="14641">PERGGDRAVAADADGDEPVRVRDLPQGLPARPEPAAAPARPQPAVEAAAARRRGRGGAAEAGLRVPGAGVRAPRPPARAGRPHRHQEALLPQARREEVEVRPLRQALRRALRLEGPRQGLRHPRVPLRLRHPLLQ</sequence>
<feature type="non-terminal residue" evidence="2">
    <location>
        <position position="1"/>
    </location>
</feature>
<proteinExistence type="predicted"/>
<dbReference type="EMBL" id="NMPL03064691">
    <property type="protein sequence ID" value="MBC2900007.1"/>
    <property type="molecule type" value="Genomic_DNA"/>
</dbReference>
<name>A0A9R0GLB5_WHEAT</name>
<feature type="compositionally biased region" description="Low complexity" evidence="1">
    <location>
        <begin position="58"/>
        <end position="72"/>
    </location>
</feature>